<evidence type="ECO:0000256" key="1">
    <source>
        <dbReference type="SAM" id="Phobius"/>
    </source>
</evidence>
<feature type="transmembrane region" description="Helical" evidence="1">
    <location>
        <begin position="20"/>
        <end position="39"/>
    </location>
</feature>
<dbReference type="EMBL" id="UXAU01000011">
    <property type="protein sequence ID" value="VDC20940.1"/>
    <property type="molecule type" value="Genomic_DNA"/>
</dbReference>
<keyword evidence="1" id="KW-1133">Transmembrane helix</keyword>
<proteinExistence type="predicted"/>
<reference evidence="2 3" key="1">
    <citation type="submission" date="2018-11" db="EMBL/GenBank/DDBJ databases">
        <authorList>
            <person name="Criscuolo A."/>
        </authorList>
    </citation>
    <scope>NUCLEOTIDE SEQUENCE [LARGE SCALE GENOMIC DNA]</scope>
    <source>
        <strain evidence="2">AT11b</strain>
    </source>
</reference>
<keyword evidence="1" id="KW-0472">Membrane</keyword>
<keyword evidence="1" id="KW-0812">Transmembrane</keyword>
<sequence length="193" mass="20214">MSQDRSTKRVIRRETHSSRAGLAVVVAVLVMLTLLWLAVESVLSLLGQNALLISPGQLAAKVVALPEAVIPAALIASGVVVALIGLLIFVAAITGGRRARRAMGSDRVALVVDDDTIAAAISRKVRLTSNLAPEQVTTSIGRSSLSVRIRPTSGVAIDRDAVLAATKEEVAAYRLGRTLRTDVHVAAEGVLGR</sequence>
<evidence type="ECO:0000313" key="2">
    <source>
        <dbReference type="EMBL" id="VDC20940.1"/>
    </source>
</evidence>
<dbReference type="RefSeq" id="WP_124090655.1">
    <property type="nucleotide sequence ID" value="NZ_CBCRYA010000012.1"/>
</dbReference>
<accession>A0A3P5WNV7</accession>
<gene>
    <name evidence="2" type="ORF">PSET11_00640</name>
</gene>
<feature type="transmembrane region" description="Helical" evidence="1">
    <location>
        <begin position="68"/>
        <end position="93"/>
    </location>
</feature>
<dbReference type="Proteomes" id="UP000280861">
    <property type="component" value="Unassembled WGS sequence"/>
</dbReference>
<dbReference type="AlphaFoldDB" id="A0A3P5WNV7"/>
<evidence type="ECO:0008006" key="4">
    <source>
        <dbReference type="Google" id="ProtNLM"/>
    </source>
</evidence>
<name>A0A3P5WNV7_9MICC</name>
<evidence type="ECO:0000313" key="3">
    <source>
        <dbReference type="Proteomes" id="UP000280861"/>
    </source>
</evidence>
<protein>
    <recommendedName>
        <fullName evidence="4">DNA/RNA endonuclease G, NUC1</fullName>
    </recommendedName>
</protein>
<organism evidence="2 3">
    <name type="scientific">Arthrobacter ulcerisalmonis</name>
    <dbReference type="NCBI Taxonomy" id="2483813"/>
    <lineage>
        <taxon>Bacteria</taxon>
        <taxon>Bacillati</taxon>
        <taxon>Actinomycetota</taxon>
        <taxon>Actinomycetes</taxon>
        <taxon>Micrococcales</taxon>
        <taxon>Micrococcaceae</taxon>
        <taxon>Arthrobacter</taxon>
    </lineage>
</organism>
<dbReference type="OrthoDB" id="4951169at2"/>
<keyword evidence="3" id="KW-1185">Reference proteome</keyword>